<dbReference type="OrthoDB" id="275000at2759"/>
<accession>A5E716</accession>
<protein>
    <recommendedName>
        <fullName evidence="7">Ribosomal protein L17</fullName>
    </recommendedName>
</protein>
<dbReference type="VEuPathDB" id="FungiDB:LELG_05405"/>
<dbReference type="GO" id="GO:0003735">
    <property type="term" value="F:structural constituent of ribosome"/>
    <property type="evidence" value="ECO:0007669"/>
    <property type="project" value="InterPro"/>
</dbReference>
<dbReference type="Pfam" id="PF01196">
    <property type="entry name" value="Ribosomal_L17"/>
    <property type="match status" value="1"/>
</dbReference>
<dbReference type="GO" id="GO:0006412">
    <property type="term" value="P:translation"/>
    <property type="evidence" value="ECO:0007669"/>
    <property type="project" value="InterPro"/>
</dbReference>
<organism evidence="5 6">
    <name type="scientific">Lodderomyces elongisporus (strain ATCC 11503 / CBS 2605 / JCM 1781 / NBRC 1676 / NRRL YB-4239)</name>
    <name type="common">Yeast</name>
    <name type="synonym">Saccharomyces elongisporus</name>
    <dbReference type="NCBI Taxonomy" id="379508"/>
    <lineage>
        <taxon>Eukaryota</taxon>
        <taxon>Fungi</taxon>
        <taxon>Dikarya</taxon>
        <taxon>Ascomycota</taxon>
        <taxon>Saccharomycotina</taxon>
        <taxon>Pichiomycetes</taxon>
        <taxon>Debaryomycetaceae</taxon>
        <taxon>Candida/Lodderomyces clade</taxon>
        <taxon>Lodderomyces</taxon>
    </lineage>
</organism>
<keyword evidence="6" id="KW-1185">Reference proteome</keyword>
<dbReference type="GeneID" id="5230479"/>
<dbReference type="GO" id="GO:0005762">
    <property type="term" value="C:mitochondrial large ribosomal subunit"/>
    <property type="evidence" value="ECO:0007669"/>
    <property type="project" value="TreeGrafter"/>
</dbReference>
<evidence type="ECO:0000256" key="3">
    <source>
        <dbReference type="ARBA" id="ARBA00023274"/>
    </source>
</evidence>
<dbReference type="EMBL" id="CH981532">
    <property type="protein sequence ID" value="EDK47224.1"/>
    <property type="molecule type" value="Genomic_DNA"/>
</dbReference>
<dbReference type="InParanoid" id="A5E716"/>
<keyword evidence="3" id="KW-0687">Ribonucleoprotein</keyword>
<dbReference type="KEGG" id="lel:PVL30_002505"/>
<dbReference type="PANTHER" id="PTHR14413:SF16">
    <property type="entry name" value="LARGE RIBOSOMAL SUBUNIT PROTEIN BL17M"/>
    <property type="match status" value="1"/>
</dbReference>
<evidence type="ECO:0008006" key="7">
    <source>
        <dbReference type="Google" id="ProtNLM"/>
    </source>
</evidence>
<dbReference type="FunCoup" id="A5E716">
    <property type="interactions" value="611"/>
</dbReference>
<feature type="region of interest" description="Disordered" evidence="4">
    <location>
        <begin position="291"/>
        <end position="323"/>
    </location>
</feature>
<evidence type="ECO:0000256" key="2">
    <source>
        <dbReference type="ARBA" id="ARBA00022980"/>
    </source>
</evidence>
<dbReference type="AlphaFoldDB" id="A5E716"/>
<dbReference type="PANTHER" id="PTHR14413">
    <property type="entry name" value="RIBOSOMAL PROTEIN L17"/>
    <property type="match status" value="1"/>
</dbReference>
<reference evidence="5 6" key="1">
    <citation type="journal article" date="2009" name="Nature">
        <title>Evolution of pathogenicity and sexual reproduction in eight Candida genomes.</title>
        <authorList>
            <person name="Butler G."/>
            <person name="Rasmussen M.D."/>
            <person name="Lin M.F."/>
            <person name="Santos M.A."/>
            <person name="Sakthikumar S."/>
            <person name="Munro C.A."/>
            <person name="Rheinbay E."/>
            <person name="Grabherr M."/>
            <person name="Forche A."/>
            <person name="Reedy J.L."/>
            <person name="Agrafioti I."/>
            <person name="Arnaud M.B."/>
            <person name="Bates S."/>
            <person name="Brown A.J."/>
            <person name="Brunke S."/>
            <person name="Costanzo M.C."/>
            <person name="Fitzpatrick D.A."/>
            <person name="de Groot P.W."/>
            <person name="Harris D."/>
            <person name="Hoyer L.L."/>
            <person name="Hube B."/>
            <person name="Klis F.M."/>
            <person name="Kodira C."/>
            <person name="Lennard N."/>
            <person name="Logue M.E."/>
            <person name="Martin R."/>
            <person name="Neiman A.M."/>
            <person name="Nikolaou E."/>
            <person name="Quail M.A."/>
            <person name="Quinn J."/>
            <person name="Santos M.C."/>
            <person name="Schmitzberger F.F."/>
            <person name="Sherlock G."/>
            <person name="Shah P."/>
            <person name="Silverstein K.A."/>
            <person name="Skrzypek M.S."/>
            <person name="Soll D."/>
            <person name="Staggs R."/>
            <person name="Stansfield I."/>
            <person name="Stumpf M.P."/>
            <person name="Sudbery P.E."/>
            <person name="Srikantha T."/>
            <person name="Zeng Q."/>
            <person name="Berman J."/>
            <person name="Berriman M."/>
            <person name="Heitman J."/>
            <person name="Gow N.A."/>
            <person name="Lorenz M.C."/>
            <person name="Birren B.W."/>
            <person name="Kellis M."/>
            <person name="Cuomo C.A."/>
        </authorList>
    </citation>
    <scope>NUCLEOTIDE SEQUENCE [LARGE SCALE GENOMIC DNA]</scope>
    <source>
        <strain evidence="6">ATCC 11503 / BCRC 21390 / CBS 2605 / JCM 1781 / NBRC 1676 / NRRL YB-4239</strain>
    </source>
</reference>
<proteinExistence type="inferred from homology"/>
<dbReference type="SUPFAM" id="SSF64263">
    <property type="entry name" value="Prokaryotic ribosomal protein L17"/>
    <property type="match status" value="1"/>
</dbReference>
<evidence type="ECO:0000313" key="6">
    <source>
        <dbReference type="Proteomes" id="UP000001996"/>
    </source>
</evidence>
<evidence type="ECO:0000256" key="4">
    <source>
        <dbReference type="SAM" id="MobiDB-lite"/>
    </source>
</evidence>
<dbReference type="Gene3D" id="3.90.1030.10">
    <property type="entry name" value="Ribosomal protein L17"/>
    <property type="match status" value="1"/>
</dbReference>
<dbReference type="InterPro" id="IPR036373">
    <property type="entry name" value="Ribosomal_bL17_sf"/>
</dbReference>
<dbReference type="Proteomes" id="UP000001996">
    <property type="component" value="Unassembled WGS sequence"/>
</dbReference>
<name>A5E716_LODEL</name>
<keyword evidence="2" id="KW-0689">Ribosomal protein</keyword>
<evidence type="ECO:0000313" key="5">
    <source>
        <dbReference type="EMBL" id="EDK47224.1"/>
    </source>
</evidence>
<dbReference type="HOGENOM" id="CLU_074407_1_0_1"/>
<dbReference type="eggNOG" id="KOG3280">
    <property type="taxonomic scope" value="Eukaryota"/>
</dbReference>
<dbReference type="InterPro" id="IPR000456">
    <property type="entry name" value="Ribosomal_bL17"/>
</dbReference>
<comment type="similarity">
    <text evidence="1">Belongs to the bacterial ribosomal protein bL17 family.</text>
</comment>
<dbReference type="STRING" id="379508.A5E716"/>
<sequence>MKERERERERKKKEKISRSKWLETKVFRKPSKAGKVRRINIATEPVSAQDKKKGSENKMRIDNTPKNVARHTKQIIKNLAANVIRNEYIVTTLGRARKAQPKIERLLANAMHQIKTNKFVPSLHREHSAGEPVPKAWDTVSALRFLQIPDQEECGNKVINELAQRYSNRTHGFTRVIKLEPRLGEDKAPMSVIELVDSKYEIKFWFTAKAVAKMELQNIPLDDITELNVKKLTERRPGGEEAFRDAVETCKREFFKQGAEGEEKQEVDEKVKRLLESLPYMERHTGSLKGKLLVSKKYPTRPRPQSKEAKEAVIPPSPFIKPT</sequence>
<dbReference type="OMA" id="NVIRNEY"/>
<gene>
    <name evidence="5" type="ORF">LELG_05405</name>
</gene>
<evidence type="ECO:0000256" key="1">
    <source>
        <dbReference type="ARBA" id="ARBA00008777"/>
    </source>
</evidence>